<reference evidence="1" key="1">
    <citation type="journal article" date="2023" name="G3 (Bethesda)">
        <title>A reference genome for the long-term kleptoplast-retaining sea slug Elysia crispata morphotype clarki.</title>
        <authorList>
            <person name="Eastman K.E."/>
            <person name="Pendleton A.L."/>
            <person name="Shaikh M.A."/>
            <person name="Suttiyut T."/>
            <person name="Ogas R."/>
            <person name="Tomko P."/>
            <person name="Gavelis G."/>
            <person name="Widhalm J.R."/>
            <person name="Wisecaver J.H."/>
        </authorList>
    </citation>
    <scope>NUCLEOTIDE SEQUENCE</scope>
    <source>
        <strain evidence="1">ECLA1</strain>
    </source>
</reference>
<protein>
    <submittedName>
        <fullName evidence="1">Uncharacterized protein</fullName>
    </submittedName>
</protein>
<accession>A0AAE1DZP4</accession>
<dbReference type="EMBL" id="JAWDGP010001751">
    <property type="protein sequence ID" value="KAK3788657.1"/>
    <property type="molecule type" value="Genomic_DNA"/>
</dbReference>
<keyword evidence="2" id="KW-1185">Reference proteome</keyword>
<organism evidence="1 2">
    <name type="scientific">Elysia crispata</name>
    <name type="common">lettuce slug</name>
    <dbReference type="NCBI Taxonomy" id="231223"/>
    <lineage>
        <taxon>Eukaryota</taxon>
        <taxon>Metazoa</taxon>
        <taxon>Spiralia</taxon>
        <taxon>Lophotrochozoa</taxon>
        <taxon>Mollusca</taxon>
        <taxon>Gastropoda</taxon>
        <taxon>Heterobranchia</taxon>
        <taxon>Euthyneura</taxon>
        <taxon>Panpulmonata</taxon>
        <taxon>Sacoglossa</taxon>
        <taxon>Placobranchoidea</taxon>
        <taxon>Plakobranchidae</taxon>
        <taxon>Elysia</taxon>
    </lineage>
</organism>
<name>A0AAE1DZP4_9GAST</name>
<dbReference type="Proteomes" id="UP001283361">
    <property type="component" value="Unassembled WGS sequence"/>
</dbReference>
<dbReference type="AlphaFoldDB" id="A0AAE1DZP4"/>
<evidence type="ECO:0000313" key="2">
    <source>
        <dbReference type="Proteomes" id="UP001283361"/>
    </source>
</evidence>
<gene>
    <name evidence="1" type="ORF">RRG08_035821</name>
</gene>
<sequence>MSRTRLEYPDYHDFHIATDSRLAIYGKHRTCDTGELDPHINRVVPTPEANTKSVLALSLNLVCSPNPRIISTQQCVKEAYIVRKSIGSFITYLSDIWSGRNDRISRAGAHRKAIICRKSSVYSTVEKFSVVPGSRDGVQHSGEREIQ</sequence>
<evidence type="ECO:0000313" key="1">
    <source>
        <dbReference type="EMBL" id="KAK3788657.1"/>
    </source>
</evidence>
<proteinExistence type="predicted"/>
<comment type="caution">
    <text evidence="1">The sequence shown here is derived from an EMBL/GenBank/DDBJ whole genome shotgun (WGS) entry which is preliminary data.</text>
</comment>